<reference evidence="4" key="1">
    <citation type="submission" date="2016-11" db="EMBL/GenBank/DDBJ databases">
        <authorList>
            <person name="Varghese N."/>
            <person name="Submissions S."/>
        </authorList>
    </citation>
    <scope>NUCLEOTIDE SEQUENCE [LARGE SCALE GENOMIC DNA]</scope>
    <source>
        <strain evidence="4">DSM 17659</strain>
    </source>
</reference>
<sequence>MKRLENKVAVITGGAGSIGKITAQLFLDEGAKVMLVDLSEDSLKKTVEELNSEQVQHCVADVSKAVDVRHYIDKTVKLFGKIDIFFNNAGIEGAVKPIVDYPEDIFDKVIAVNVKGMWLGNKYALPQMNDGGSIILTSSVAGILGSANMSAYIISKHAGVGIMRSAAIEAATRKIRVNSVNPSPVNNRMMRSIEEGVSSGNAADIQKEFEAIIPLKRYAEPEEIAKLVLFLASDDSQFITGTTQIIDGGLSAQ</sequence>
<dbReference type="PRINTS" id="PR00080">
    <property type="entry name" value="SDRFAMILY"/>
</dbReference>
<dbReference type="CDD" id="cd05233">
    <property type="entry name" value="SDR_c"/>
    <property type="match status" value="1"/>
</dbReference>
<dbReference type="InterPro" id="IPR002347">
    <property type="entry name" value="SDR_fam"/>
</dbReference>
<dbReference type="AlphaFoldDB" id="A0A1M5P765"/>
<dbReference type="FunFam" id="3.40.50.720:FF:000084">
    <property type="entry name" value="Short-chain dehydrogenase reductase"/>
    <property type="match status" value="1"/>
</dbReference>
<accession>A0A1M5P765</accession>
<dbReference type="Pfam" id="PF13561">
    <property type="entry name" value="adh_short_C2"/>
    <property type="match status" value="1"/>
</dbReference>
<evidence type="ECO:0000256" key="1">
    <source>
        <dbReference type="ARBA" id="ARBA00006484"/>
    </source>
</evidence>
<comment type="similarity">
    <text evidence="1">Belongs to the short-chain dehydrogenases/reductases (SDR) family.</text>
</comment>
<dbReference type="Proteomes" id="UP000184020">
    <property type="component" value="Unassembled WGS sequence"/>
</dbReference>
<dbReference type="PRINTS" id="PR00081">
    <property type="entry name" value="GDHRDH"/>
</dbReference>
<protein>
    <submittedName>
        <fullName evidence="3">NAD(P)-dependent dehydrogenase, short-chain alcohol dehydrogenase family</fullName>
    </submittedName>
</protein>
<keyword evidence="4" id="KW-1185">Reference proteome</keyword>
<dbReference type="PANTHER" id="PTHR24321">
    <property type="entry name" value="DEHYDROGENASES, SHORT CHAIN"/>
    <property type="match status" value="1"/>
</dbReference>
<dbReference type="STRING" id="229205.SAMN05444372_11286"/>
<dbReference type="SUPFAM" id="SSF51735">
    <property type="entry name" value="NAD(P)-binding Rossmann-fold domains"/>
    <property type="match status" value="1"/>
</dbReference>
<dbReference type="GO" id="GO:0016491">
    <property type="term" value="F:oxidoreductase activity"/>
    <property type="evidence" value="ECO:0007669"/>
    <property type="project" value="UniProtKB-KW"/>
</dbReference>
<organism evidence="3 4">
    <name type="scientific">Flavobacterium micromati</name>
    <dbReference type="NCBI Taxonomy" id="229205"/>
    <lineage>
        <taxon>Bacteria</taxon>
        <taxon>Pseudomonadati</taxon>
        <taxon>Bacteroidota</taxon>
        <taxon>Flavobacteriia</taxon>
        <taxon>Flavobacteriales</taxon>
        <taxon>Flavobacteriaceae</taxon>
        <taxon>Flavobacterium</taxon>
    </lineage>
</organism>
<dbReference type="PANTHER" id="PTHR24321:SF8">
    <property type="entry name" value="ESTRADIOL 17-BETA-DEHYDROGENASE 8-RELATED"/>
    <property type="match status" value="1"/>
</dbReference>
<dbReference type="NCBIfam" id="NF005559">
    <property type="entry name" value="PRK07231.1"/>
    <property type="match status" value="1"/>
</dbReference>
<proteinExistence type="inferred from homology"/>
<gene>
    <name evidence="3" type="ORF">SAMN05444372_11286</name>
</gene>
<keyword evidence="2" id="KW-0560">Oxidoreductase</keyword>
<evidence type="ECO:0000313" key="4">
    <source>
        <dbReference type="Proteomes" id="UP000184020"/>
    </source>
</evidence>
<evidence type="ECO:0000313" key="3">
    <source>
        <dbReference type="EMBL" id="SHG97545.1"/>
    </source>
</evidence>
<evidence type="ECO:0000256" key="2">
    <source>
        <dbReference type="ARBA" id="ARBA00023002"/>
    </source>
</evidence>
<dbReference type="InterPro" id="IPR036291">
    <property type="entry name" value="NAD(P)-bd_dom_sf"/>
</dbReference>
<dbReference type="OrthoDB" id="597477at2"/>
<name>A0A1M5P765_9FLAO</name>
<dbReference type="Gene3D" id="3.40.50.720">
    <property type="entry name" value="NAD(P)-binding Rossmann-like Domain"/>
    <property type="match status" value="1"/>
</dbReference>
<dbReference type="RefSeq" id="WP_073021214.1">
    <property type="nucleotide sequence ID" value="NZ_FQWF01000012.1"/>
</dbReference>
<dbReference type="EMBL" id="FQWF01000012">
    <property type="protein sequence ID" value="SHG97545.1"/>
    <property type="molecule type" value="Genomic_DNA"/>
</dbReference>